<accession>A0AA38ZDM1</accession>
<keyword evidence="3" id="KW-1185">Reference proteome</keyword>
<feature type="region of interest" description="Disordered" evidence="1">
    <location>
        <begin position="83"/>
        <end position="205"/>
    </location>
</feature>
<dbReference type="AlphaFoldDB" id="A0AA38ZDM1"/>
<dbReference type="Proteomes" id="UP001168098">
    <property type="component" value="Unassembled WGS sequence"/>
</dbReference>
<protein>
    <submittedName>
        <fullName evidence="2">Uncharacterized protein</fullName>
    </submittedName>
</protein>
<dbReference type="EMBL" id="JARBHA010000012">
    <property type="protein sequence ID" value="KAJ9686637.1"/>
    <property type="molecule type" value="Genomic_DNA"/>
</dbReference>
<reference evidence="2 3" key="1">
    <citation type="journal article" date="2023" name="BMC Biotechnol.">
        <title>Vitis rotundifolia cv Carlos genome sequencing.</title>
        <authorList>
            <person name="Huff M."/>
            <person name="Hulse-Kemp A."/>
            <person name="Scheffler B."/>
            <person name="Youngblood R."/>
            <person name="Simpson S."/>
            <person name="Babiker E."/>
            <person name="Staton M."/>
        </authorList>
    </citation>
    <scope>NUCLEOTIDE SEQUENCE [LARGE SCALE GENOMIC DNA]</scope>
    <source>
        <tissue evidence="2">Leaf</tissue>
    </source>
</reference>
<organism evidence="2 3">
    <name type="scientific">Vitis rotundifolia</name>
    <name type="common">Muscadine grape</name>
    <dbReference type="NCBI Taxonomy" id="103349"/>
    <lineage>
        <taxon>Eukaryota</taxon>
        <taxon>Viridiplantae</taxon>
        <taxon>Streptophyta</taxon>
        <taxon>Embryophyta</taxon>
        <taxon>Tracheophyta</taxon>
        <taxon>Spermatophyta</taxon>
        <taxon>Magnoliopsida</taxon>
        <taxon>eudicotyledons</taxon>
        <taxon>Gunneridae</taxon>
        <taxon>Pentapetalae</taxon>
        <taxon>rosids</taxon>
        <taxon>Vitales</taxon>
        <taxon>Vitaceae</taxon>
        <taxon>Viteae</taxon>
        <taxon>Vitis</taxon>
    </lineage>
</organism>
<feature type="region of interest" description="Disordered" evidence="1">
    <location>
        <begin position="1"/>
        <end position="23"/>
    </location>
</feature>
<proteinExistence type="predicted"/>
<feature type="compositionally biased region" description="Basic and acidic residues" evidence="1">
    <location>
        <begin position="121"/>
        <end position="136"/>
    </location>
</feature>
<dbReference type="PANTHER" id="PTHR33871:SF1">
    <property type="entry name" value="OS05G0503100 PROTEIN"/>
    <property type="match status" value="1"/>
</dbReference>
<evidence type="ECO:0000256" key="1">
    <source>
        <dbReference type="SAM" id="MobiDB-lite"/>
    </source>
</evidence>
<evidence type="ECO:0000313" key="2">
    <source>
        <dbReference type="EMBL" id="KAJ9686637.1"/>
    </source>
</evidence>
<sequence>MGCCVSSTKSHPHFPQSPSPTHEEETVKEVLSETPIAKPLSPLMIFQEKVEVEAMVTTAQEVCQVSEVSEVCSEGFSTRSFKEKNENEVNSHDDDGEVTQMVGRCPPKARRRRPCPGDMSVGKDRGGWGPPRRSEPLPEGLNRVPSRTVRAPAACRRNGGLPGVGESGRRSRTPAPVSEVGAARSGRGKSPPSMTTGMYSNRPPVATAEKGCAFEKSNAGDSPTANETLENPLVSLECFIFL</sequence>
<gene>
    <name evidence="2" type="ORF">PVL29_015488</name>
</gene>
<evidence type="ECO:0000313" key="3">
    <source>
        <dbReference type="Proteomes" id="UP001168098"/>
    </source>
</evidence>
<dbReference type="PANTHER" id="PTHR33871">
    <property type="entry name" value="OS05G0503100 PROTEIN-RELATED"/>
    <property type="match status" value="1"/>
</dbReference>
<feature type="compositionally biased region" description="Basic and acidic residues" evidence="1">
    <location>
        <begin position="83"/>
        <end position="93"/>
    </location>
</feature>
<comment type="caution">
    <text evidence="2">The sequence shown here is derived from an EMBL/GenBank/DDBJ whole genome shotgun (WGS) entry which is preliminary data.</text>
</comment>
<name>A0AA38ZDM1_VITRO</name>